<dbReference type="Proteomes" id="UP001058074">
    <property type="component" value="Unassembled WGS sequence"/>
</dbReference>
<proteinExistence type="predicted"/>
<name>A0ACB5RAK0_9CLOT</name>
<dbReference type="EMBL" id="BROD01000001">
    <property type="protein sequence ID" value="GKX66224.1"/>
    <property type="molecule type" value="Genomic_DNA"/>
</dbReference>
<comment type="caution">
    <text evidence="1">The sequence shown here is derived from an EMBL/GenBank/DDBJ whole genome shotgun (WGS) entry which is preliminary data.</text>
</comment>
<organism evidence="1 2">
    <name type="scientific">Inconstantimicrobium mannanitabidum</name>
    <dbReference type="NCBI Taxonomy" id="1604901"/>
    <lineage>
        <taxon>Bacteria</taxon>
        <taxon>Bacillati</taxon>
        <taxon>Bacillota</taxon>
        <taxon>Clostridia</taxon>
        <taxon>Eubacteriales</taxon>
        <taxon>Clostridiaceae</taxon>
        <taxon>Inconstantimicrobium</taxon>
    </lineage>
</organism>
<sequence length="123" mass="14299">MKYSNFGEFISAKRHSLNHKRIYIANKLELSATYVRDMEMGNRPAPNSELLLRLLANLNIDKDTDEYFEALDFAAETREDIPLDIKDFIRANSETFYPLFRKMAAGENCSKEISELMNLNQEL</sequence>
<accession>A0ACB5RAK0</accession>
<gene>
    <name evidence="1" type="ORF">rsdtw13_14820</name>
</gene>
<keyword evidence="2" id="KW-1185">Reference proteome</keyword>
<protein>
    <submittedName>
        <fullName evidence="1">Uncharacterized protein</fullName>
    </submittedName>
</protein>
<evidence type="ECO:0000313" key="1">
    <source>
        <dbReference type="EMBL" id="GKX66224.1"/>
    </source>
</evidence>
<reference evidence="1" key="1">
    <citation type="journal article" date="2025" name="Int. J. Syst. Evol. Microbiol.">
        <title>Inconstantimicrobium mannanitabidum sp. nov., a novel member of the family Clostridiaceae isolated from anoxic soil under the treatment of reductive soil disinfestation.</title>
        <authorList>
            <person name="Ueki A."/>
            <person name="Tonouchi A."/>
            <person name="Honma S."/>
            <person name="Kaku N."/>
            <person name="Ueki K."/>
        </authorList>
    </citation>
    <scope>NUCLEOTIDE SEQUENCE</scope>
    <source>
        <strain evidence="1">TW13</strain>
    </source>
</reference>
<evidence type="ECO:0000313" key="2">
    <source>
        <dbReference type="Proteomes" id="UP001058074"/>
    </source>
</evidence>